<sequence length="187" mass="20396">MAEPPVPQVDLPANLKSRLKASHDAIAPQYHEWTILHSTTRLHYLDQLLEQLPLSNGKPISILELGCGCGVPVTQKLLSHPNFSITANDLSTAQLTLARATLPSDHLTLVEGDMLALDFAPATFDAVVGMYLSRGTCQPGRADSEQRLSSLSEPRTRSVLFILAPFESRRNGTSELSMSSRNGVYCL</sequence>
<dbReference type="GO" id="GO:0032259">
    <property type="term" value="P:methylation"/>
    <property type="evidence" value="ECO:0007669"/>
    <property type="project" value="UniProtKB-KW"/>
</dbReference>
<feature type="domain" description="Methyltransferase" evidence="1">
    <location>
        <begin position="62"/>
        <end position="131"/>
    </location>
</feature>
<proteinExistence type="predicted"/>
<accession>A0A6G1HFS1</accession>
<organism evidence="2 3">
    <name type="scientific">Aulographum hederae CBS 113979</name>
    <dbReference type="NCBI Taxonomy" id="1176131"/>
    <lineage>
        <taxon>Eukaryota</taxon>
        <taxon>Fungi</taxon>
        <taxon>Dikarya</taxon>
        <taxon>Ascomycota</taxon>
        <taxon>Pezizomycotina</taxon>
        <taxon>Dothideomycetes</taxon>
        <taxon>Pleosporomycetidae</taxon>
        <taxon>Aulographales</taxon>
        <taxon>Aulographaceae</taxon>
    </lineage>
</organism>
<keyword evidence="2" id="KW-0489">Methyltransferase</keyword>
<dbReference type="EMBL" id="ML977138">
    <property type="protein sequence ID" value="KAF1991870.1"/>
    <property type="molecule type" value="Genomic_DNA"/>
</dbReference>
<dbReference type="SUPFAM" id="SSF53335">
    <property type="entry name" value="S-adenosyl-L-methionine-dependent methyltransferases"/>
    <property type="match status" value="1"/>
</dbReference>
<dbReference type="Proteomes" id="UP000800041">
    <property type="component" value="Unassembled WGS sequence"/>
</dbReference>
<reference evidence="2" key="1">
    <citation type="journal article" date="2020" name="Stud. Mycol.">
        <title>101 Dothideomycetes genomes: a test case for predicting lifestyles and emergence of pathogens.</title>
        <authorList>
            <person name="Haridas S."/>
            <person name="Albert R."/>
            <person name="Binder M."/>
            <person name="Bloem J."/>
            <person name="Labutti K."/>
            <person name="Salamov A."/>
            <person name="Andreopoulos B."/>
            <person name="Baker S."/>
            <person name="Barry K."/>
            <person name="Bills G."/>
            <person name="Bluhm B."/>
            <person name="Cannon C."/>
            <person name="Castanera R."/>
            <person name="Culley D."/>
            <person name="Daum C."/>
            <person name="Ezra D."/>
            <person name="Gonzalez J."/>
            <person name="Henrissat B."/>
            <person name="Kuo A."/>
            <person name="Liang C."/>
            <person name="Lipzen A."/>
            <person name="Lutzoni F."/>
            <person name="Magnuson J."/>
            <person name="Mondo S."/>
            <person name="Nolan M."/>
            <person name="Ohm R."/>
            <person name="Pangilinan J."/>
            <person name="Park H.-J."/>
            <person name="Ramirez L."/>
            <person name="Alfaro M."/>
            <person name="Sun H."/>
            <person name="Tritt A."/>
            <person name="Yoshinaga Y."/>
            <person name="Zwiers L.-H."/>
            <person name="Turgeon B."/>
            <person name="Goodwin S."/>
            <person name="Spatafora J."/>
            <person name="Crous P."/>
            <person name="Grigoriev I."/>
        </authorList>
    </citation>
    <scope>NUCLEOTIDE SEQUENCE</scope>
    <source>
        <strain evidence="2">CBS 113979</strain>
    </source>
</reference>
<evidence type="ECO:0000313" key="2">
    <source>
        <dbReference type="EMBL" id="KAF1991870.1"/>
    </source>
</evidence>
<dbReference type="Gene3D" id="3.40.50.150">
    <property type="entry name" value="Vaccinia Virus protein VP39"/>
    <property type="match status" value="1"/>
</dbReference>
<name>A0A6G1HFS1_9PEZI</name>
<dbReference type="OrthoDB" id="540004at2759"/>
<dbReference type="AlphaFoldDB" id="A0A6G1HFS1"/>
<protein>
    <submittedName>
        <fullName evidence="2">S-adenosyl-L-methionine-dependent methyltransferase</fullName>
    </submittedName>
</protein>
<gene>
    <name evidence="2" type="ORF">K402DRAFT_388417</name>
</gene>
<dbReference type="InterPro" id="IPR029063">
    <property type="entry name" value="SAM-dependent_MTases_sf"/>
</dbReference>
<dbReference type="Pfam" id="PF13649">
    <property type="entry name" value="Methyltransf_25"/>
    <property type="match status" value="1"/>
</dbReference>
<dbReference type="InterPro" id="IPR041698">
    <property type="entry name" value="Methyltransf_25"/>
</dbReference>
<dbReference type="CDD" id="cd02440">
    <property type="entry name" value="AdoMet_MTases"/>
    <property type="match status" value="1"/>
</dbReference>
<keyword evidence="2" id="KW-0808">Transferase</keyword>
<keyword evidence="3" id="KW-1185">Reference proteome</keyword>
<evidence type="ECO:0000259" key="1">
    <source>
        <dbReference type="Pfam" id="PF13649"/>
    </source>
</evidence>
<evidence type="ECO:0000313" key="3">
    <source>
        <dbReference type="Proteomes" id="UP000800041"/>
    </source>
</evidence>
<dbReference type="GO" id="GO:0008168">
    <property type="term" value="F:methyltransferase activity"/>
    <property type="evidence" value="ECO:0007669"/>
    <property type="project" value="UniProtKB-KW"/>
</dbReference>